<evidence type="ECO:0000256" key="13">
    <source>
        <dbReference type="ARBA" id="ARBA00023163"/>
    </source>
</evidence>
<dbReference type="PROSITE" id="PS50105">
    <property type="entry name" value="SAM_DOMAIN"/>
    <property type="match status" value="1"/>
</dbReference>
<keyword evidence="13" id="KW-0804">Transcription</keyword>
<dbReference type="GO" id="GO:0016020">
    <property type="term" value="C:membrane"/>
    <property type="evidence" value="ECO:0007669"/>
    <property type="project" value="UniProtKB-SubCell"/>
</dbReference>
<dbReference type="SMART" id="SM00454">
    <property type="entry name" value="SAM"/>
    <property type="match status" value="1"/>
</dbReference>
<name>A0A5C6NST7_9TELE</name>
<evidence type="ECO:0000256" key="5">
    <source>
        <dbReference type="ARBA" id="ARBA00022723"/>
    </source>
</evidence>
<evidence type="ECO:0000256" key="9">
    <source>
        <dbReference type="ARBA" id="ARBA00022853"/>
    </source>
</evidence>
<dbReference type="GO" id="GO:0045892">
    <property type="term" value="P:negative regulation of DNA-templated transcription"/>
    <property type="evidence" value="ECO:0007669"/>
    <property type="project" value="TreeGrafter"/>
</dbReference>
<dbReference type="PROSITE" id="PS51802">
    <property type="entry name" value="ZF_CCHHC"/>
    <property type="match status" value="1"/>
</dbReference>
<feature type="domain" description="SAM" evidence="19">
    <location>
        <begin position="523"/>
        <end position="587"/>
    </location>
</feature>
<keyword evidence="10 18" id="KW-1133">Transmembrane helix</keyword>
<reference evidence="20 21" key="1">
    <citation type="submission" date="2019-04" db="EMBL/GenBank/DDBJ databases">
        <title>Chromosome genome assembly for Takifugu flavidus.</title>
        <authorList>
            <person name="Xiao S."/>
        </authorList>
    </citation>
    <scope>NUCLEOTIDE SEQUENCE [LARGE SCALE GENOMIC DNA]</scope>
    <source>
        <strain evidence="20">HTHZ2018</strain>
        <tissue evidence="20">Muscle</tissue>
    </source>
</reference>
<evidence type="ECO:0000256" key="12">
    <source>
        <dbReference type="ARBA" id="ARBA00023136"/>
    </source>
</evidence>
<keyword evidence="12 18" id="KW-0472">Membrane</keyword>
<evidence type="ECO:0000256" key="10">
    <source>
        <dbReference type="ARBA" id="ARBA00022989"/>
    </source>
</evidence>
<evidence type="ECO:0000256" key="18">
    <source>
        <dbReference type="SAM" id="Phobius"/>
    </source>
</evidence>
<feature type="region of interest" description="Disordered" evidence="17">
    <location>
        <begin position="977"/>
        <end position="997"/>
    </location>
</feature>
<dbReference type="AlphaFoldDB" id="A0A5C6NST7"/>
<keyword evidence="7 16" id="KW-0863">Zinc-finger</keyword>
<feature type="compositionally biased region" description="Basic residues" evidence="17">
    <location>
        <begin position="767"/>
        <end position="780"/>
    </location>
</feature>
<evidence type="ECO:0000259" key="19">
    <source>
        <dbReference type="PROSITE" id="PS50105"/>
    </source>
</evidence>
<dbReference type="SUPFAM" id="SSF63748">
    <property type="entry name" value="Tudor/PWWP/MBT"/>
    <property type="match status" value="3"/>
</dbReference>
<dbReference type="InterPro" id="IPR001660">
    <property type="entry name" value="SAM"/>
</dbReference>
<dbReference type="SMART" id="SM00561">
    <property type="entry name" value="MBT"/>
    <property type="match status" value="3"/>
</dbReference>
<evidence type="ECO:0000313" key="21">
    <source>
        <dbReference type="Proteomes" id="UP000324091"/>
    </source>
</evidence>
<dbReference type="GO" id="GO:0003682">
    <property type="term" value="F:chromatin binding"/>
    <property type="evidence" value="ECO:0007669"/>
    <property type="project" value="TreeGrafter"/>
</dbReference>
<comment type="subcellular location">
    <subcellularLocation>
        <location evidence="2">Membrane</location>
        <topology evidence="2">Multi-pass membrane protein</topology>
    </subcellularLocation>
    <subcellularLocation>
        <location evidence="1">Nucleus</location>
    </subcellularLocation>
</comment>
<feature type="repeat" description="MBT" evidence="15">
    <location>
        <begin position="17"/>
        <end position="117"/>
    </location>
</feature>
<dbReference type="InterPro" id="IPR002515">
    <property type="entry name" value="Znf_C2H2C"/>
</dbReference>
<protein>
    <submittedName>
        <fullName evidence="20">Lethal(3)malignant brain tumor-like protein 4</fullName>
    </submittedName>
</protein>
<feature type="compositionally biased region" description="Low complexity" evidence="17">
    <location>
        <begin position="838"/>
        <end position="849"/>
    </location>
</feature>
<evidence type="ECO:0000256" key="7">
    <source>
        <dbReference type="ARBA" id="ARBA00022771"/>
    </source>
</evidence>
<dbReference type="Gene3D" id="4.10.320.30">
    <property type="match status" value="1"/>
</dbReference>
<evidence type="ECO:0000256" key="8">
    <source>
        <dbReference type="ARBA" id="ARBA00022833"/>
    </source>
</evidence>
<dbReference type="EMBL" id="RHFK02000009">
    <property type="protein sequence ID" value="TWW70582.1"/>
    <property type="molecule type" value="Genomic_DNA"/>
</dbReference>
<feature type="region of interest" description="Disordered" evidence="17">
    <location>
        <begin position="838"/>
        <end position="876"/>
    </location>
</feature>
<keyword evidence="8" id="KW-0862">Zinc</keyword>
<dbReference type="Proteomes" id="UP000324091">
    <property type="component" value="Chromosome 17"/>
</dbReference>
<dbReference type="CDD" id="cd20103">
    <property type="entry name" value="MBT_L3MBTL1-like_rpt3"/>
    <property type="match status" value="1"/>
</dbReference>
<dbReference type="GO" id="GO:0008270">
    <property type="term" value="F:zinc ion binding"/>
    <property type="evidence" value="ECO:0007669"/>
    <property type="project" value="UniProtKB-KW"/>
</dbReference>
<evidence type="ECO:0000256" key="2">
    <source>
        <dbReference type="ARBA" id="ARBA00004141"/>
    </source>
</evidence>
<keyword evidence="6" id="KW-0677">Repeat</keyword>
<comment type="similarity">
    <text evidence="3">Belongs to the TMEM200 family.</text>
</comment>
<evidence type="ECO:0000256" key="6">
    <source>
        <dbReference type="ARBA" id="ARBA00022737"/>
    </source>
</evidence>
<dbReference type="GO" id="GO:0042393">
    <property type="term" value="F:histone binding"/>
    <property type="evidence" value="ECO:0007669"/>
    <property type="project" value="TreeGrafter"/>
</dbReference>
<dbReference type="Gene3D" id="1.10.150.50">
    <property type="entry name" value="Transcription Factor, Ets-1"/>
    <property type="match status" value="1"/>
</dbReference>
<dbReference type="InterPro" id="IPR050548">
    <property type="entry name" value="PcG_chromatin_remod_factors"/>
</dbReference>
<dbReference type="Pfam" id="PF02820">
    <property type="entry name" value="MBT"/>
    <property type="match status" value="3"/>
</dbReference>
<evidence type="ECO:0000256" key="3">
    <source>
        <dbReference type="ARBA" id="ARBA00005308"/>
    </source>
</evidence>
<organism evidence="20 21">
    <name type="scientific">Takifugu flavidus</name>
    <name type="common">sansaifugu</name>
    <dbReference type="NCBI Taxonomy" id="433684"/>
    <lineage>
        <taxon>Eukaryota</taxon>
        <taxon>Metazoa</taxon>
        <taxon>Chordata</taxon>
        <taxon>Craniata</taxon>
        <taxon>Vertebrata</taxon>
        <taxon>Euteleostomi</taxon>
        <taxon>Actinopterygii</taxon>
        <taxon>Neopterygii</taxon>
        <taxon>Teleostei</taxon>
        <taxon>Neoteleostei</taxon>
        <taxon>Acanthomorphata</taxon>
        <taxon>Eupercaria</taxon>
        <taxon>Tetraodontiformes</taxon>
        <taxon>Tetradontoidea</taxon>
        <taxon>Tetraodontidae</taxon>
        <taxon>Takifugu</taxon>
    </lineage>
</organism>
<dbReference type="CDD" id="cd20134">
    <property type="entry name" value="MBT_L3MBTL1_rpt2"/>
    <property type="match status" value="1"/>
</dbReference>
<dbReference type="SUPFAM" id="SSF47769">
    <property type="entry name" value="SAM/Pointed domain"/>
    <property type="match status" value="1"/>
</dbReference>
<dbReference type="Pfam" id="PF00536">
    <property type="entry name" value="SAM_1"/>
    <property type="match status" value="1"/>
</dbReference>
<keyword evidence="9" id="KW-0156">Chromatin regulator</keyword>
<dbReference type="FunFam" id="2.30.30.140:FF:000007">
    <property type="entry name" value="Lethal(3)malignant brain tumor-like protein 1"/>
    <property type="match status" value="1"/>
</dbReference>
<evidence type="ECO:0000256" key="17">
    <source>
        <dbReference type="SAM" id="MobiDB-lite"/>
    </source>
</evidence>
<comment type="caution">
    <text evidence="20">The sequence shown here is derived from an EMBL/GenBank/DDBJ whole genome shotgun (WGS) entry which is preliminary data.</text>
</comment>
<dbReference type="GO" id="GO:0006325">
    <property type="term" value="P:chromatin organization"/>
    <property type="evidence" value="ECO:0007669"/>
    <property type="project" value="UniProtKB-KW"/>
</dbReference>
<keyword evidence="4 18" id="KW-0812">Transmembrane</keyword>
<evidence type="ECO:0000256" key="14">
    <source>
        <dbReference type="ARBA" id="ARBA00023242"/>
    </source>
</evidence>
<gene>
    <name evidence="20" type="ORF">D4764_17G0000650</name>
</gene>
<dbReference type="InterPro" id="IPR013761">
    <property type="entry name" value="SAM/pointed_sf"/>
</dbReference>
<keyword evidence="21" id="KW-1185">Reference proteome</keyword>
<evidence type="ECO:0000256" key="16">
    <source>
        <dbReference type="PROSITE-ProRule" id="PRU01143"/>
    </source>
</evidence>
<feature type="transmembrane region" description="Helical" evidence="18">
    <location>
        <begin position="897"/>
        <end position="917"/>
    </location>
</feature>
<accession>A0A5C6NST7</accession>
<dbReference type="Pfam" id="PF01530">
    <property type="entry name" value="zf-C2HC"/>
    <property type="match status" value="1"/>
</dbReference>
<keyword evidence="5" id="KW-0479">Metal-binding</keyword>
<dbReference type="Gene3D" id="2.30.30.140">
    <property type="match status" value="3"/>
</dbReference>
<evidence type="ECO:0000313" key="20">
    <source>
        <dbReference type="EMBL" id="TWW70582.1"/>
    </source>
</evidence>
<dbReference type="Pfam" id="PF10177">
    <property type="entry name" value="DUF2371"/>
    <property type="match status" value="1"/>
</dbReference>
<feature type="transmembrane region" description="Helical" evidence="18">
    <location>
        <begin position="799"/>
        <end position="821"/>
    </location>
</feature>
<dbReference type="InterPro" id="IPR018787">
    <property type="entry name" value="DUF2371_TMEM200"/>
</dbReference>
<evidence type="ECO:0000256" key="4">
    <source>
        <dbReference type="ARBA" id="ARBA00022692"/>
    </source>
</evidence>
<evidence type="ECO:0000256" key="15">
    <source>
        <dbReference type="PROSITE-ProRule" id="PRU00459"/>
    </source>
</evidence>
<keyword evidence="14" id="KW-0539">Nucleus</keyword>
<sequence length="1163" mass="126930">MKNKVSSSQGTVKKRSWSWQQYLNEQKAEAAPVSLFTQFQSFPTRRAGFKVGMKLEGIDPLHPSMFCVLTVAEVIGCRLRLHIDGYSECYDFWVNADSTEIRPAGWCKEHNHKLHPPKGQDPSDFDWTAYLDSSGSQAAPPSLFTSHSASCEFQVGMKLEAVDKKNPGLVCVASVTDVIDGRFLVHFDNWDDTYDYWCDSSSPYIHPVGWCEEQGRPLTSPQGHPNPENFVWEEYLQETGSSAAPSSAFKPRPSHGFQVNQKLEAVDRRNPMLIRVATVTAVEDFRVKIHYDGWSQQFDVWCDSDISDLHPFGWCQRTGHPLEPPPDSSPVSSPSQGVCPTHGCRGVGHIKGARYTGHHSAFGCPYSDINMRKEVVLPDRLGGERVITLVPVTVCSHGNQPDSSYDMKAESRHQPLMLSVGKRRLSDRWDTCRRPLGGHEELLWETLSQPSKFLRVKQEEEELEVTAINPAPAETSLQAALHQSIFLSAMSAQPGRDLSLCWEQHRKLLPGVARETAETVQHWSVQQVAEFVESLPGCEEQSKQFRDEQIDGRAFLLLTQRDIVRIMSIKLGPALKIYNSILMFKHAKDRGPACAQDSSQEQKYQQNLYLQYGGPPARSCPSSDPYSPSKLAVRANVAVRVPVVRGNGSGALRGPTGAHEECNQHRQKQEARDDITLKPLPSQLSLEVKPRVTVHAVRPNATARSVGPSRSVLTVGGAEILQRSRDPCERVQAGGGAGAGSALLRQVMIATGGLLRITARRQDSLPKTRKAHKSKKSKQKSRTEVVVVKGKLKLISVSGLVASLGFLVLLVGMVMAALGYWPRDGLFFKTPAHEGAAADSAGSAAETAGPQKREAASQPEEGGGRSHGGVNGTGQQHHSGFLKDLLYRYLHSDRLKVWGPLIMGVGIFLFICGNAVLHENRDKKTKVINLRDIYSTVIDLQRGHKPSSPSAGPLNGLVNYVQSKSLESKSRHCPPFLMNRGEGEGGGGQHPVPGSSKGGPRSLLALLDLHVHLSSVSHPISCPLEAAFCSGRSCLGRRHKWKSGEGRRCGWEGGGGAHAEEVTFCPSPPRCSSALRPSGTSCSFSSLHLEAPGGSRALLLSSPFAPPGSSPTPDRRCSLPIITCCHHNSSAALEVVVVQEALEALEVEPGITSCGGRSVGRRG</sequence>
<feature type="repeat" description="MBT" evidence="15">
    <location>
        <begin position="125"/>
        <end position="221"/>
    </location>
</feature>
<keyword evidence="11" id="KW-0805">Transcription regulation</keyword>
<feature type="repeat" description="MBT" evidence="15">
    <location>
        <begin position="230"/>
        <end position="325"/>
    </location>
</feature>
<dbReference type="PANTHER" id="PTHR12247:SF131">
    <property type="entry name" value="LD05287P"/>
    <property type="match status" value="1"/>
</dbReference>
<dbReference type="PANTHER" id="PTHR12247">
    <property type="entry name" value="POLYCOMB GROUP PROTEIN"/>
    <property type="match status" value="1"/>
</dbReference>
<dbReference type="GO" id="GO:0005634">
    <property type="term" value="C:nucleus"/>
    <property type="evidence" value="ECO:0007669"/>
    <property type="project" value="UniProtKB-SubCell"/>
</dbReference>
<proteinExistence type="inferred from homology"/>
<evidence type="ECO:0000256" key="1">
    <source>
        <dbReference type="ARBA" id="ARBA00004123"/>
    </source>
</evidence>
<dbReference type="InterPro" id="IPR004092">
    <property type="entry name" value="Mbt"/>
</dbReference>
<evidence type="ECO:0000256" key="11">
    <source>
        <dbReference type="ARBA" id="ARBA00023015"/>
    </source>
</evidence>
<feature type="region of interest" description="Disordered" evidence="17">
    <location>
        <begin position="760"/>
        <end position="782"/>
    </location>
</feature>
<dbReference type="CDD" id="cd20101">
    <property type="entry name" value="MBT_L3MBTL1-like_rpt1"/>
    <property type="match status" value="1"/>
</dbReference>
<dbReference type="CDD" id="cd09582">
    <property type="entry name" value="SAM_Scm-like-3MBT3_4"/>
    <property type="match status" value="1"/>
</dbReference>
<dbReference type="PROSITE" id="PS51079">
    <property type="entry name" value="MBT"/>
    <property type="match status" value="3"/>
</dbReference>